<protein>
    <recommendedName>
        <fullName evidence="4">nitrilase</fullName>
        <ecNumber evidence="4">3.5.5.1</ecNumber>
    </recommendedName>
</protein>
<evidence type="ECO:0000313" key="6">
    <source>
        <dbReference type="EMBL" id="KAF2786914.1"/>
    </source>
</evidence>
<proteinExistence type="inferred from homology"/>
<reference evidence="6" key="1">
    <citation type="journal article" date="2020" name="Stud. Mycol.">
        <title>101 Dothideomycetes genomes: a test case for predicting lifestyles and emergence of pathogens.</title>
        <authorList>
            <person name="Haridas S."/>
            <person name="Albert R."/>
            <person name="Binder M."/>
            <person name="Bloem J."/>
            <person name="Labutti K."/>
            <person name="Salamov A."/>
            <person name="Andreopoulos B."/>
            <person name="Baker S."/>
            <person name="Barry K."/>
            <person name="Bills G."/>
            <person name="Bluhm B."/>
            <person name="Cannon C."/>
            <person name="Castanera R."/>
            <person name="Culley D."/>
            <person name="Daum C."/>
            <person name="Ezra D."/>
            <person name="Gonzalez J."/>
            <person name="Henrissat B."/>
            <person name="Kuo A."/>
            <person name="Liang C."/>
            <person name="Lipzen A."/>
            <person name="Lutzoni F."/>
            <person name="Magnuson J."/>
            <person name="Mondo S."/>
            <person name="Nolan M."/>
            <person name="Ohm R."/>
            <person name="Pangilinan J."/>
            <person name="Park H.-J."/>
            <person name="Ramirez L."/>
            <person name="Alfaro M."/>
            <person name="Sun H."/>
            <person name="Tritt A."/>
            <person name="Yoshinaga Y."/>
            <person name="Zwiers L.-H."/>
            <person name="Turgeon B."/>
            <person name="Goodwin S."/>
            <person name="Spatafora J."/>
            <person name="Crous P."/>
            <person name="Grigoriev I."/>
        </authorList>
    </citation>
    <scope>NUCLEOTIDE SEQUENCE</scope>
    <source>
        <strain evidence="6">CBS 109.77</strain>
    </source>
</reference>
<dbReference type="PANTHER" id="PTHR46044">
    <property type="entry name" value="NITRILASE"/>
    <property type="match status" value="1"/>
</dbReference>
<evidence type="ECO:0000256" key="1">
    <source>
        <dbReference type="ARBA" id="ARBA00008129"/>
    </source>
</evidence>
<sequence length="283" mass="31230">MGVATLPDTVRIAVTQAEPIEEAAQHDAVLVTFPECWISGYPAWIWFRSVDPVLAVRHLKNTLQLESTQMDRIRACAASNNITVALGFSENFHNSAYISQALTGTNGKILMRRRKIKPTHMERTLFGDGTKDSLNNVVTTTFGRVGMLACWEHTQPLLKYHTWGARNLSQTYAIESQSFMLHTTAVLGQSGVDVMGTESGVLFSKPGRGSSAVFGPDGRQLTEVLPEDKEGIIYADLGTDAVLQAKSFIDVCGHYSRPDLLWLGVTDYEKKDAKLGPSERIRN</sequence>
<evidence type="ECO:0000256" key="2">
    <source>
        <dbReference type="ARBA" id="ARBA00022801"/>
    </source>
</evidence>
<evidence type="ECO:0000259" key="5">
    <source>
        <dbReference type="PROSITE" id="PS50263"/>
    </source>
</evidence>
<dbReference type="CDD" id="cd07564">
    <property type="entry name" value="nitrilases_CHs"/>
    <property type="match status" value="1"/>
</dbReference>
<dbReference type="Gene3D" id="3.60.110.10">
    <property type="entry name" value="Carbon-nitrogen hydrolase"/>
    <property type="match status" value="1"/>
</dbReference>
<dbReference type="InterPro" id="IPR003010">
    <property type="entry name" value="C-N_Hydrolase"/>
</dbReference>
<dbReference type="InterPro" id="IPR036526">
    <property type="entry name" value="C-N_Hydrolase_sf"/>
</dbReference>
<keyword evidence="2 6" id="KW-0378">Hydrolase</keyword>
<name>A0A6A6WSM5_9PLEO</name>
<evidence type="ECO:0000313" key="7">
    <source>
        <dbReference type="Proteomes" id="UP000799757"/>
    </source>
</evidence>
<comment type="similarity">
    <text evidence="1">Belongs to the carbon-nitrogen hydrolase superfamily. Nitrilase family.</text>
</comment>
<evidence type="ECO:0000256" key="3">
    <source>
        <dbReference type="ARBA" id="ARBA00036406"/>
    </source>
</evidence>
<evidence type="ECO:0000256" key="4">
    <source>
        <dbReference type="ARBA" id="ARBA00039045"/>
    </source>
</evidence>
<dbReference type="AlphaFoldDB" id="A0A6A6WSM5"/>
<dbReference type="Proteomes" id="UP000799757">
    <property type="component" value="Unassembled WGS sequence"/>
</dbReference>
<dbReference type="InterPro" id="IPR044149">
    <property type="entry name" value="Nitrilases_CHs"/>
</dbReference>
<dbReference type="GO" id="GO:0000257">
    <property type="term" value="F:nitrilase activity"/>
    <property type="evidence" value="ECO:0007669"/>
    <property type="project" value="UniProtKB-EC"/>
</dbReference>
<dbReference type="PROSITE" id="PS50263">
    <property type="entry name" value="CN_HYDROLASE"/>
    <property type="match status" value="1"/>
</dbReference>
<accession>A0A6A6WSM5</accession>
<keyword evidence="7" id="KW-1185">Reference proteome</keyword>
<dbReference type="EC" id="3.5.5.1" evidence="4"/>
<gene>
    <name evidence="6" type="ORF">K505DRAFT_354163</name>
</gene>
<dbReference type="SUPFAM" id="SSF56317">
    <property type="entry name" value="Carbon-nitrogen hydrolase"/>
    <property type="match status" value="1"/>
</dbReference>
<dbReference type="Pfam" id="PF00795">
    <property type="entry name" value="CN_hydrolase"/>
    <property type="match status" value="1"/>
</dbReference>
<dbReference type="PANTHER" id="PTHR46044:SF14">
    <property type="entry name" value="ARYLACETONITRILASE"/>
    <property type="match status" value="1"/>
</dbReference>
<feature type="domain" description="CN hydrolase" evidence="5">
    <location>
        <begin position="1"/>
        <end position="239"/>
    </location>
</feature>
<dbReference type="EMBL" id="MU002388">
    <property type="protein sequence ID" value="KAF2786914.1"/>
    <property type="molecule type" value="Genomic_DNA"/>
</dbReference>
<comment type="catalytic activity">
    <reaction evidence="3">
        <text>a nitrile + 2 H2O = a carboxylate + NH4(+)</text>
        <dbReference type="Rhea" id="RHEA:21724"/>
        <dbReference type="ChEBI" id="CHEBI:15377"/>
        <dbReference type="ChEBI" id="CHEBI:18379"/>
        <dbReference type="ChEBI" id="CHEBI:28938"/>
        <dbReference type="ChEBI" id="CHEBI:29067"/>
        <dbReference type="EC" id="3.5.5.1"/>
    </reaction>
</comment>
<dbReference type="OrthoDB" id="10250282at2759"/>
<organism evidence="6 7">
    <name type="scientific">Melanomma pulvis-pyrius CBS 109.77</name>
    <dbReference type="NCBI Taxonomy" id="1314802"/>
    <lineage>
        <taxon>Eukaryota</taxon>
        <taxon>Fungi</taxon>
        <taxon>Dikarya</taxon>
        <taxon>Ascomycota</taxon>
        <taxon>Pezizomycotina</taxon>
        <taxon>Dothideomycetes</taxon>
        <taxon>Pleosporomycetidae</taxon>
        <taxon>Pleosporales</taxon>
        <taxon>Melanommataceae</taxon>
        <taxon>Melanomma</taxon>
    </lineage>
</organism>